<dbReference type="SMART" id="SM00450">
    <property type="entry name" value="RHOD"/>
    <property type="match status" value="1"/>
</dbReference>
<organism evidence="2 3">
    <name type="scientific">Methylomonas rapida</name>
    <dbReference type="NCBI Taxonomy" id="2963939"/>
    <lineage>
        <taxon>Bacteria</taxon>
        <taxon>Pseudomonadati</taxon>
        <taxon>Pseudomonadota</taxon>
        <taxon>Gammaproteobacteria</taxon>
        <taxon>Methylococcales</taxon>
        <taxon>Methylococcaceae</taxon>
        <taxon>Methylomonas</taxon>
    </lineage>
</organism>
<dbReference type="RefSeq" id="WP_255186996.1">
    <property type="nucleotide sequence ID" value="NZ_CP113517.1"/>
</dbReference>
<dbReference type="InterPro" id="IPR045886">
    <property type="entry name" value="ThiF/MoeB/HesA"/>
</dbReference>
<feature type="domain" description="Rhodanese" evidence="1">
    <location>
        <begin position="290"/>
        <end position="379"/>
    </location>
</feature>
<keyword evidence="3" id="KW-1185">Reference proteome</keyword>
<dbReference type="EMBL" id="CP113517">
    <property type="protein sequence ID" value="WAR46091.1"/>
    <property type="molecule type" value="Genomic_DNA"/>
</dbReference>
<reference evidence="2" key="1">
    <citation type="submission" date="2022-11" db="EMBL/GenBank/DDBJ databases">
        <title>Methylomonas rapida sp. nov., Carotenoid-Producing Obligate Methanotrophs with High Growth Characteristics and Biotechnological Potential.</title>
        <authorList>
            <person name="Tikhonova E.N."/>
            <person name="Suleimanov R.Z."/>
            <person name="Miroshnikov K."/>
            <person name="Oshkin I.Y."/>
            <person name="Belova S.E."/>
            <person name="Danilova O.V."/>
            <person name="Ashikhmin A."/>
            <person name="Konopkin A."/>
            <person name="But S.Y."/>
            <person name="Khmelenina V.N."/>
            <person name="Kuznetsov N."/>
            <person name="Pimenov N.V."/>
            <person name="Dedysh S.N."/>
        </authorList>
    </citation>
    <scope>NUCLEOTIDE SEQUENCE</scope>
    <source>
        <strain evidence="2">MP1</strain>
    </source>
</reference>
<dbReference type="InterPro" id="IPR000594">
    <property type="entry name" value="ThiF_NAD_FAD-bd"/>
</dbReference>
<dbReference type="Pfam" id="PF00899">
    <property type="entry name" value="ThiF"/>
    <property type="match status" value="1"/>
</dbReference>
<evidence type="ECO:0000259" key="1">
    <source>
        <dbReference type="PROSITE" id="PS50206"/>
    </source>
</evidence>
<dbReference type="Proteomes" id="UP001162780">
    <property type="component" value="Chromosome"/>
</dbReference>
<sequence>MDLNKQENQYYHRQLILPQIGKAGQQALKKANVLVIGAGGLGCPVLMSLCGVGVGRIGIIDPDKVTVSNLHRQMLYGFSQIGEFKAEAAINRLKDLNPNIVLNAYSERLASENAIELISQYDVIVDATDNFPTRYLINDVCVYLDKPFVLGSIDRFQGQVSVLNFRDDQGNKWPTYRCIFPKPSAPETAPDCSQNGVIGVLPGVIGNLQANEVIKVICGIGEVLYGKVIIFDALSNQIVQLSIQRNEKAVQQALKNASNFKSFDYESFCNSTQKKINEITAIDLHKKIQNKEKIQLIDVRSTPEFQVELPNSIHIPLNDLHANINKISRDGGMVVFYCDHGVNSAKMVRMLHHGSKSKNLFNLKGGLAAWLKIENNNHEK</sequence>
<dbReference type="Pfam" id="PF00581">
    <property type="entry name" value="Rhodanese"/>
    <property type="match status" value="1"/>
</dbReference>
<evidence type="ECO:0000313" key="3">
    <source>
        <dbReference type="Proteomes" id="UP001162780"/>
    </source>
</evidence>
<dbReference type="SUPFAM" id="SSF69572">
    <property type="entry name" value="Activating enzymes of the ubiquitin-like proteins"/>
    <property type="match status" value="1"/>
</dbReference>
<dbReference type="InterPro" id="IPR036873">
    <property type="entry name" value="Rhodanese-like_dom_sf"/>
</dbReference>
<dbReference type="InterPro" id="IPR001763">
    <property type="entry name" value="Rhodanese-like_dom"/>
</dbReference>
<dbReference type="CDD" id="cd00757">
    <property type="entry name" value="ThiF_MoeB_HesA_family"/>
    <property type="match status" value="1"/>
</dbReference>
<dbReference type="CDD" id="cd00158">
    <property type="entry name" value="RHOD"/>
    <property type="match status" value="1"/>
</dbReference>
<gene>
    <name evidence="2" type="ORF">NM686_006120</name>
</gene>
<dbReference type="InterPro" id="IPR035985">
    <property type="entry name" value="Ubiquitin-activating_enz"/>
</dbReference>
<dbReference type="Gene3D" id="3.40.50.720">
    <property type="entry name" value="NAD(P)-binding Rossmann-like Domain"/>
    <property type="match status" value="1"/>
</dbReference>
<accession>A0ABY7GNM3</accession>
<dbReference type="PANTHER" id="PTHR10953">
    <property type="entry name" value="UBIQUITIN-ACTIVATING ENZYME E1"/>
    <property type="match status" value="1"/>
</dbReference>
<protein>
    <submittedName>
        <fullName evidence="2">HesA/MoeB/ThiF family protein</fullName>
    </submittedName>
</protein>
<dbReference type="PROSITE" id="PS50206">
    <property type="entry name" value="RHODANESE_3"/>
    <property type="match status" value="1"/>
</dbReference>
<name>A0ABY7GNM3_9GAMM</name>
<evidence type="ECO:0000313" key="2">
    <source>
        <dbReference type="EMBL" id="WAR46091.1"/>
    </source>
</evidence>
<dbReference type="Gene3D" id="3.40.250.10">
    <property type="entry name" value="Rhodanese-like domain"/>
    <property type="match status" value="1"/>
</dbReference>
<dbReference type="PANTHER" id="PTHR10953:SF102">
    <property type="entry name" value="ADENYLYLTRANSFERASE AND SULFURTRANSFERASE MOCS3"/>
    <property type="match status" value="1"/>
</dbReference>
<proteinExistence type="predicted"/>